<gene>
    <name evidence="2" type="ORF">DERP_005572</name>
    <name evidence="1" type="ORF">DERP_015257</name>
</gene>
<protein>
    <submittedName>
        <fullName evidence="1">Uncharacterized protein</fullName>
    </submittedName>
</protein>
<sequence length="73" mass="7865">MTTTVWVITCERMYSLGYTPDTSDRCRRPSLRSKTNVNAAVAIEAKNDKDIMNAGAINSVTVGFSLPINGAGI</sequence>
<evidence type="ECO:0000313" key="3">
    <source>
        <dbReference type="Proteomes" id="UP000887458"/>
    </source>
</evidence>
<dbReference type="EMBL" id="NJHN03000031">
    <property type="protein sequence ID" value="KAH9423987.1"/>
    <property type="molecule type" value="Genomic_DNA"/>
</dbReference>
<reference evidence="1 3" key="2">
    <citation type="journal article" date="2022" name="Mol. Biol. Evol.">
        <title>Comparative Genomics Reveals Insights into the Divergent Evolution of Astigmatic Mites and Household Pest Adaptations.</title>
        <authorList>
            <person name="Xiong Q."/>
            <person name="Wan A.T."/>
            <person name="Liu X."/>
            <person name="Fung C.S."/>
            <person name="Xiao X."/>
            <person name="Malainual N."/>
            <person name="Hou J."/>
            <person name="Wang L."/>
            <person name="Wang M."/>
            <person name="Yang K.Y."/>
            <person name="Cui Y."/>
            <person name="Leung E.L."/>
            <person name="Nong W."/>
            <person name="Shin S.K."/>
            <person name="Au S.W."/>
            <person name="Jeong K.Y."/>
            <person name="Chew F.T."/>
            <person name="Hui J.H."/>
            <person name="Leung T.F."/>
            <person name="Tungtrongchitr A."/>
            <person name="Zhong N."/>
            <person name="Liu Z."/>
            <person name="Tsui S.K."/>
        </authorList>
    </citation>
    <scope>NUCLEOTIDE SEQUENCE [LARGE SCALE GENOMIC DNA]</scope>
    <source>
        <strain evidence="1">Derp</strain>
    </source>
</reference>
<dbReference type="Proteomes" id="UP000887458">
    <property type="component" value="Unassembled WGS sequence"/>
</dbReference>
<comment type="caution">
    <text evidence="1">The sequence shown here is derived from an EMBL/GenBank/DDBJ whole genome shotgun (WGS) entry which is preliminary data.</text>
</comment>
<dbReference type="EMBL" id="NJHN03000109">
    <property type="protein sequence ID" value="KAH9414448.1"/>
    <property type="molecule type" value="Genomic_DNA"/>
</dbReference>
<organism evidence="1 3">
    <name type="scientific">Dermatophagoides pteronyssinus</name>
    <name type="common">European house dust mite</name>
    <dbReference type="NCBI Taxonomy" id="6956"/>
    <lineage>
        <taxon>Eukaryota</taxon>
        <taxon>Metazoa</taxon>
        <taxon>Ecdysozoa</taxon>
        <taxon>Arthropoda</taxon>
        <taxon>Chelicerata</taxon>
        <taxon>Arachnida</taxon>
        <taxon>Acari</taxon>
        <taxon>Acariformes</taxon>
        <taxon>Sarcoptiformes</taxon>
        <taxon>Astigmata</taxon>
        <taxon>Psoroptidia</taxon>
        <taxon>Analgoidea</taxon>
        <taxon>Pyroglyphidae</taxon>
        <taxon>Dermatophagoidinae</taxon>
        <taxon>Dermatophagoides</taxon>
    </lineage>
</organism>
<proteinExistence type="predicted"/>
<keyword evidence="3" id="KW-1185">Reference proteome</keyword>
<accession>A0ABQ8IVX2</accession>
<evidence type="ECO:0000313" key="2">
    <source>
        <dbReference type="EMBL" id="KAH9423987.1"/>
    </source>
</evidence>
<evidence type="ECO:0000313" key="1">
    <source>
        <dbReference type="EMBL" id="KAH9414448.1"/>
    </source>
</evidence>
<name>A0ABQ8IVX2_DERPT</name>
<reference evidence="1 3" key="1">
    <citation type="journal article" date="2018" name="J. Allergy Clin. Immunol.">
        <title>High-quality assembly of Dermatophagoides pteronyssinus genome and transcriptome reveals a wide range of novel allergens.</title>
        <authorList>
            <person name="Liu X.Y."/>
            <person name="Yang K.Y."/>
            <person name="Wang M.Q."/>
            <person name="Kwok J.S."/>
            <person name="Zeng X."/>
            <person name="Yang Z."/>
            <person name="Xiao X.J."/>
            <person name="Lau C.P."/>
            <person name="Li Y."/>
            <person name="Huang Z.M."/>
            <person name="Ba J.G."/>
            <person name="Yim A.K."/>
            <person name="Ouyang C.Y."/>
            <person name="Ngai S.M."/>
            <person name="Chan T.F."/>
            <person name="Leung E.L."/>
            <person name="Liu L."/>
            <person name="Liu Z.G."/>
            <person name="Tsui S.K."/>
        </authorList>
    </citation>
    <scope>NUCLEOTIDE SEQUENCE [LARGE SCALE GENOMIC DNA]</scope>
    <source>
        <strain evidence="1">Derp</strain>
    </source>
</reference>